<dbReference type="RefSeq" id="WP_118724635.1">
    <property type="nucleotide sequence ID" value="NZ_JACOPE010000001.1"/>
</dbReference>
<protein>
    <submittedName>
        <fullName evidence="2">Uncharacterized protein</fullName>
    </submittedName>
</protein>
<evidence type="ECO:0000313" key="3">
    <source>
        <dbReference type="Proteomes" id="UP000631576"/>
    </source>
</evidence>
<keyword evidence="1" id="KW-0732">Signal</keyword>
<accession>A0ABR7G4J4</accession>
<evidence type="ECO:0000256" key="1">
    <source>
        <dbReference type="SAM" id="SignalP"/>
    </source>
</evidence>
<organism evidence="2 3">
    <name type="scientific">Ruminococcus hominis</name>
    <dbReference type="NCBI Taxonomy" id="2763065"/>
    <lineage>
        <taxon>Bacteria</taxon>
        <taxon>Bacillati</taxon>
        <taxon>Bacillota</taxon>
        <taxon>Clostridia</taxon>
        <taxon>Eubacteriales</taxon>
        <taxon>Oscillospiraceae</taxon>
        <taxon>Ruminococcus</taxon>
    </lineage>
</organism>
<keyword evidence="3" id="KW-1185">Reference proteome</keyword>
<reference evidence="2 3" key="1">
    <citation type="submission" date="2020-08" db="EMBL/GenBank/DDBJ databases">
        <title>Genome public.</title>
        <authorList>
            <person name="Liu C."/>
            <person name="Sun Q."/>
        </authorList>
    </citation>
    <scope>NUCLEOTIDE SEQUENCE [LARGE SCALE GENOMIC DNA]</scope>
    <source>
        <strain evidence="2 3">NSJ-13</strain>
    </source>
</reference>
<dbReference type="Proteomes" id="UP000631576">
    <property type="component" value="Unassembled WGS sequence"/>
</dbReference>
<proteinExistence type="predicted"/>
<sequence>MKKVICLFSAFLLLLSSSMTTYAHETNSQDNLSIPNYNKTYSAQPTDNDFLSLQEYNTVYSNGENPLKTDSPLTTQNPPDIYAIFPIRKQTKPIILTNQQVQVGTITLQYLTDIPGGRLQCGQLK</sequence>
<feature type="chain" id="PRO_5045675144" evidence="1">
    <location>
        <begin position="24"/>
        <end position="125"/>
    </location>
</feature>
<name>A0ABR7G4J4_9FIRM</name>
<gene>
    <name evidence="2" type="ORF">H8S40_02005</name>
</gene>
<evidence type="ECO:0000313" key="2">
    <source>
        <dbReference type="EMBL" id="MBC5682361.1"/>
    </source>
</evidence>
<dbReference type="EMBL" id="JACOPE010000001">
    <property type="protein sequence ID" value="MBC5682361.1"/>
    <property type="molecule type" value="Genomic_DNA"/>
</dbReference>
<feature type="signal peptide" evidence="1">
    <location>
        <begin position="1"/>
        <end position="23"/>
    </location>
</feature>
<comment type="caution">
    <text evidence="2">The sequence shown here is derived from an EMBL/GenBank/DDBJ whole genome shotgun (WGS) entry which is preliminary data.</text>
</comment>